<name>A0A481YYN0_9VIRU</name>
<evidence type="ECO:0000313" key="1">
    <source>
        <dbReference type="EMBL" id="QBK87654.1"/>
    </source>
</evidence>
<dbReference type="Gene3D" id="3.40.50.300">
    <property type="entry name" value="P-loop containing nucleotide triphosphate hydrolases"/>
    <property type="match status" value="1"/>
</dbReference>
<dbReference type="InterPro" id="IPR027417">
    <property type="entry name" value="P-loop_NTPase"/>
</dbReference>
<organism evidence="1">
    <name type="scientific">Marseillevirus LCMAC201</name>
    <dbReference type="NCBI Taxonomy" id="2506605"/>
    <lineage>
        <taxon>Viruses</taxon>
        <taxon>Varidnaviria</taxon>
        <taxon>Bamfordvirae</taxon>
        <taxon>Nucleocytoviricota</taxon>
        <taxon>Megaviricetes</taxon>
        <taxon>Pimascovirales</taxon>
        <taxon>Pimascovirales incertae sedis</taxon>
        <taxon>Marseilleviridae</taxon>
    </lineage>
</organism>
<proteinExistence type="predicted"/>
<sequence>MLTFSYFLETVRQARNAKSSSDPELLDEQEELITVAIRNLQECVAHQREVLQAQFKQMRFNAKHQNQTFISYEQDQLASKIVSKFMDEDKKLITLIAEPQWGKTGVFILIAYYLCTHPDTEKIVDADQVYIITGLSDTGWVVQTKERLLPQFKENVYHRGRIKAVISKLATAKNALIIIDECHYASGKDQSIKLALENAGLLDIKYLIKNNIRIIHTSATPDNVFVDSKSWGDYHDSVMPVEKSPTYVSFGDLLKKDRIRECRDLTDVCEAETIFEVITEYLEPRYHIIRAPRRGEEREQICKNIADFCEDYKFDLWYHDSETKIKDIDHIFETGPKSHTVIIITDFWRAAKTINSRYIGIVYERMVKNTNSTTIVQGLAGRMVGHNKQIDDGPIIYTTIGPIEEYIKLWDNHFQYPSTVWHSIGINSNGNGHFNSKDSYAHEINGIDHKHQDYSTGNNLIKWKLFKTKKAREQAEDFAHIHLNTKLPIKKYENGFYIQNDRKEPLYVYKKYFKNDKPFNKRIFKGLSGNKAKKTTNWRQYALYRDPEDNSTLIWFIVWRKNVYPAAPADN</sequence>
<protein>
    <submittedName>
        <fullName evidence="1">Uncharacterized protein</fullName>
    </submittedName>
</protein>
<accession>A0A481YYN0</accession>
<reference evidence="1" key="1">
    <citation type="journal article" date="2019" name="MBio">
        <title>Virus Genomes from Deep Sea Sediments Expand the Ocean Megavirome and Support Independent Origins of Viral Gigantism.</title>
        <authorList>
            <person name="Backstrom D."/>
            <person name="Yutin N."/>
            <person name="Jorgensen S.L."/>
            <person name="Dharamshi J."/>
            <person name="Homa F."/>
            <person name="Zaremba-Niedwiedzka K."/>
            <person name="Spang A."/>
            <person name="Wolf Y.I."/>
            <person name="Koonin E.V."/>
            <person name="Ettema T.J."/>
        </authorList>
    </citation>
    <scope>NUCLEOTIDE SEQUENCE</scope>
</reference>
<dbReference type="SUPFAM" id="SSF52540">
    <property type="entry name" value="P-loop containing nucleoside triphosphate hydrolases"/>
    <property type="match status" value="1"/>
</dbReference>
<gene>
    <name evidence="1" type="ORF">LCMAC201_05670</name>
</gene>
<dbReference type="EMBL" id="MK500367">
    <property type="protein sequence ID" value="QBK87654.1"/>
    <property type="molecule type" value="Genomic_DNA"/>
</dbReference>